<proteinExistence type="predicted"/>
<evidence type="ECO:0000313" key="1">
    <source>
        <dbReference type="EMBL" id="CAK7337446.1"/>
    </source>
</evidence>
<feature type="non-terminal residue" evidence="1">
    <location>
        <position position="79"/>
    </location>
</feature>
<protein>
    <submittedName>
        <fullName evidence="1">Uncharacterized protein</fullName>
    </submittedName>
</protein>
<sequence length="79" mass="9188">MRQDFGVTFVVSHSSCTGTPYTSQQDLHIAKLHQDCHIKGMERANVHLKFSLKVVNLKKLINKQRQHRVIFDLNRRSSN</sequence>
<dbReference type="AlphaFoldDB" id="A0AAV1RNW1"/>
<name>A0AAV1RNW1_9ROSI</name>
<dbReference type="Proteomes" id="UP001314170">
    <property type="component" value="Unassembled WGS sequence"/>
</dbReference>
<dbReference type="EMBL" id="CAWUPB010001087">
    <property type="protein sequence ID" value="CAK7337446.1"/>
    <property type="molecule type" value="Genomic_DNA"/>
</dbReference>
<evidence type="ECO:0000313" key="2">
    <source>
        <dbReference type="Proteomes" id="UP001314170"/>
    </source>
</evidence>
<gene>
    <name evidence="1" type="ORF">DCAF_LOCUS12480</name>
</gene>
<keyword evidence="2" id="KW-1185">Reference proteome</keyword>
<accession>A0AAV1RNW1</accession>
<reference evidence="1 2" key="1">
    <citation type="submission" date="2024-01" db="EMBL/GenBank/DDBJ databases">
        <authorList>
            <person name="Waweru B."/>
        </authorList>
    </citation>
    <scope>NUCLEOTIDE SEQUENCE [LARGE SCALE GENOMIC DNA]</scope>
</reference>
<organism evidence="1 2">
    <name type="scientific">Dovyalis caffra</name>
    <dbReference type="NCBI Taxonomy" id="77055"/>
    <lineage>
        <taxon>Eukaryota</taxon>
        <taxon>Viridiplantae</taxon>
        <taxon>Streptophyta</taxon>
        <taxon>Embryophyta</taxon>
        <taxon>Tracheophyta</taxon>
        <taxon>Spermatophyta</taxon>
        <taxon>Magnoliopsida</taxon>
        <taxon>eudicotyledons</taxon>
        <taxon>Gunneridae</taxon>
        <taxon>Pentapetalae</taxon>
        <taxon>rosids</taxon>
        <taxon>fabids</taxon>
        <taxon>Malpighiales</taxon>
        <taxon>Salicaceae</taxon>
        <taxon>Flacourtieae</taxon>
        <taxon>Dovyalis</taxon>
    </lineage>
</organism>
<comment type="caution">
    <text evidence="1">The sequence shown here is derived from an EMBL/GenBank/DDBJ whole genome shotgun (WGS) entry which is preliminary data.</text>
</comment>